<dbReference type="Pfam" id="PF06941">
    <property type="entry name" value="NT5C"/>
    <property type="match status" value="1"/>
</dbReference>
<feature type="active site" description="Nucleophile" evidence="2">
    <location>
        <position position="7"/>
    </location>
</feature>
<name>A0A1X7L656_9BACL</name>
<dbReference type="AlphaFoldDB" id="A0A1X7L656"/>
<evidence type="ECO:0000256" key="1">
    <source>
        <dbReference type="ARBA" id="ARBA00009589"/>
    </source>
</evidence>
<dbReference type="Gene3D" id="1.10.40.40">
    <property type="entry name" value="Deoxyribonucleotidase, domain 2"/>
    <property type="match status" value="1"/>
</dbReference>
<reference evidence="4 5" key="1">
    <citation type="submission" date="2017-04" db="EMBL/GenBank/DDBJ databases">
        <authorList>
            <person name="Afonso C.L."/>
            <person name="Miller P.J."/>
            <person name="Scott M.A."/>
            <person name="Spackman E."/>
            <person name="Goraichik I."/>
            <person name="Dimitrov K.M."/>
            <person name="Suarez D.L."/>
            <person name="Swayne D.E."/>
        </authorList>
    </citation>
    <scope>NUCLEOTIDE SEQUENCE [LARGE SCALE GENOMIC DNA]</scope>
    <source>
        <strain evidence="4 5">11</strain>
    </source>
</reference>
<dbReference type="SUPFAM" id="SSF56784">
    <property type="entry name" value="HAD-like"/>
    <property type="match status" value="1"/>
</dbReference>
<dbReference type="Proteomes" id="UP000193834">
    <property type="component" value="Unassembled WGS sequence"/>
</dbReference>
<comment type="similarity">
    <text evidence="1">Belongs to the 5'(3')-deoxyribonucleotidase family.</text>
</comment>
<dbReference type="STRING" id="1852522.SAMN06295960_3031"/>
<feature type="compositionally biased region" description="Polar residues" evidence="3">
    <location>
        <begin position="191"/>
        <end position="210"/>
    </location>
</feature>
<dbReference type="OrthoDB" id="278110at2"/>
<evidence type="ECO:0000313" key="4">
    <source>
        <dbReference type="EMBL" id="SMG49250.1"/>
    </source>
</evidence>
<dbReference type="SFLD" id="SFLDG01126">
    <property type="entry name" value="C1.2:_Nucleotidase_Like"/>
    <property type="match status" value="1"/>
</dbReference>
<dbReference type="SFLD" id="SFLDS00003">
    <property type="entry name" value="Haloacid_Dehalogenase"/>
    <property type="match status" value="1"/>
</dbReference>
<dbReference type="InterPro" id="IPR036412">
    <property type="entry name" value="HAD-like_sf"/>
</dbReference>
<dbReference type="InterPro" id="IPR023214">
    <property type="entry name" value="HAD_sf"/>
</dbReference>
<dbReference type="EMBL" id="FXAZ01000004">
    <property type="protein sequence ID" value="SMG49250.1"/>
    <property type="molecule type" value="Genomic_DNA"/>
</dbReference>
<feature type="active site" description="Proton donor" evidence="2">
    <location>
        <position position="9"/>
    </location>
</feature>
<sequence length="210" mass="24589">MKRIAIDMDEVIADTLNTHVEWYNRDYQDELTLAELHGRSLLDARPNAREAIESYYAREDFFRQIKVMPHSQQVLQELSQHYAIYITTAAMEVPASFRAKYEWLLEHFDFLDEMNFVFCGDKSIIRADYMVDDNVKQLQAFQGKGVLFTAPRNVHETRYVRVDNWLEARDWFMAELERADERMENAREEGQSANQTPCSTASISVEESAT</sequence>
<dbReference type="PANTHER" id="PTHR16504">
    <property type="entry name" value="5'(3')-DEOXYRIBONUCLEOTIDASE"/>
    <property type="match status" value="1"/>
</dbReference>
<dbReference type="PANTHER" id="PTHR16504:SF4">
    <property type="entry name" value="5'(3')-DEOXYRIBONUCLEOTIDASE"/>
    <property type="match status" value="1"/>
</dbReference>
<evidence type="ECO:0000256" key="2">
    <source>
        <dbReference type="PIRSR" id="PIRSR610708-1"/>
    </source>
</evidence>
<evidence type="ECO:0000313" key="5">
    <source>
        <dbReference type="Proteomes" id="UP000193834"/>
    </source>
</evidence>
<feature type="region of interest" description="Disordered" evidence="3">
    <location>
        <begin position="182"/>
        <end position="210"/>
    </location>
</feature>
<keyword evidence="5" id="KW-1185">Reference proteome</keyword>
<dbReference type="GO" id="GO:0009223">
    <property type="term" value="P:pyrimidine deoxyribonucleotide catabolic process"/>
    <property type="evidence" value="ECO:0007669"/>
    <property type="project" value="TreeGrafter"/>
</dbReference>
<protein>
    <submittedName>
        <fullName evidence="4">5'(3')-deoxyribonucleotidase</fullName>
    </submittedName>
</protein>
<proteinExistence type="inferred from homology"/>
<dbReference type="GO" id="GO:0008253">
    <property type="term" value="F:5'-nucleotidase activity"/>
    <property type="evidence" value="ECO:0007669"/>
    <property type="project" value="InterPro"/>
</dbReference>
<evidence type="ECO:0000256" key="3">
    <source>
        <dbReference type="SAM" id="MobiDB-lite"/>
    </source>
</evidence>
<dbReference type="Gene3D" id="3.40.50.1000">
    <property type="entry name" value="HAD superfamily/HAD-like"/>
    <property type="match status" value="1"/>
</dbReference>
<dbReference type="RefSeq" id="WP_085495410.1">
    <property type="nucleotide sequence ID" value="NZ_FXAZ01000004.1"/>
</dbReference>
<dbReference type="InterPro" id="IPR010708">
    <property type="entry name" value="5'(3')-deoxyribonucleotidase"/>
</dbReference>
<dbReference type="SFLD" id="SFLDG01146">
    <property type="entry name" value="C1.2.2"/>
    <property type="match status" value="1"/>
</dbReference>
<accession>A0A1X7L656</accession>
<organism evidence="4 5">
    <name type="scientific">Paenibacillus aquistagni</name>
    <dbReference type="NCBI Taxonomy" id="1852522"/>
    <lineage>
        <taxon>Bacteria</taxon>
        <taxon>Bacillati</taxon>
        <taxon>Bacillota</taxon>
        <taxon>Bacilli</taxon>
        <taxon>Bacillales</taxon>
        <taxon>Paenibacillaceae</taxon>
        <taxon>Paenibacillus</taxon>
    </lineage>
</organism>
<gene>
    <name evidence="4" type="ORF">SAMN06295960_3031</name>
</gene>